<name>A0A5C4SD99_9FLAO</name>
<protein>
    <submittedName>
        <fullName evidence="1">Uncharacterized protein</fullName>
    </submittedName>
</protein>
<evidence type="ECO:0000313" key="2">
    <source>
        <dbReference type="Proteomes" id="UP000308713"/>
    </source>
</evidence>
<sequence length="75" mass="8671">MNTGEQLFFKHTRKRDFLGNAHDVYAQLLETLMVHLGDDLFPLLEEAELLGKQLYIIEQGIQDEYTVNDVGFKTV</sequence>
<dbReference type="EMBL" id="VDCS01000021">
    <property type="protein sequence ID" value="TNJ41356.1"/>
    <property type="molecule type" value="Genomic_DNA"/>
</dbReference>
<dbReference type="RefSeq" id="WP_139698793.1">
    <property type="nucleotide sequence ID" value="NZ_CP074074.1"/>
</dbReference>
<proteinExistence type="predicted"/>
<reference evidence="1 2" key="1">
    <citation type="submission" date="2019-05" db="EMBL/GenBank/DDBJ databases">
        <title>Tamlana fucoidanivorans sp. nov., isolated from the surface of algae collected from Fujian province in China.</title>
        <authorList>
            <person name="Li J."/>
        </authorList>
    </citation>
    <scope>NUCLEOTIDE SEQUENCE [LARGE SCALE GENOMIC DNA]</scope>
    <source>
        <strain evidence="1 2">CW2-9</strain>
    </source>
</reference>
<accession>A0A5C4SD99</accession>
<keyword evidence="2" id="KW-1185">Reference proteome</keyword>
<dbReference type="OrthoDB" id="1453794at2"/>
<comment type="caution">
    <text evidence="1">The sequence shown here is derived from an EMBL/GenBank/DDBJ whole genome shotgun (WGS) entry which is preliminary data.</text>
</comment>
<organism evidence="1 2">
    <name type="scientific">Allotamlana fucoidanivorans</name>
    <dbReference type="NCBI Taxonomy" id="2583814"/>
    <lineage>
        <taxon>Bacteria</taxon>
        <taxon>Pseudomonadati</taxon>
        <taxon>Bacteroidota</taxon>
        <taxon>Flavobacteriia</taxon>
        <taxon>Flavobacteriales</taxon>
        <taxon>Flavobacteriaceae</taxon>
        <taxon>Allotamlana</taxon>
    </lineage>
</organism>
<evidence type="ECO:0000313" key="1">
    <source>
        <dbReference type="EMBL" id="TNJ41356.1"/>
    </source>
</evidence>
<dbReference type="Proteomes" id="UP000308713">
    <property type="component" value="Unassembled WGS sequence"/>
</dbReference>
<gene>
    <name evidence="1" type="ORF">FGF67_16110</name>
</gene>
<dbReference type="AlphaFoldDB" id="A0A5C4SD99"/>